<dbReference type="SUPFAM" id="SSF52777">
    <property type="entry name" value="CoA-dependent acyltransferases"/>
    <property type="match status" value="1"/>
</dbReference>
<proteinExistence type="predicted"/>
<organism evidence="2">
    <name type="scientific">Oikopleura dioica</name>
    <name type="common">Tunicate</name>
    <dbReference type="NCBI Taxonomy" id="34765"/>
    <lineage>
        <taxon>Eukaryota</taxon>
        <taxon>Metazoa</taxon>
        <taxon>Chordata</taxon>
        <taxon>Tunicata</taxon>
        <taxon>Appendicularia</taxon>
        <taxon>Copelata</taxon>
        <taxon>Oikopleuridae</taxon>
        <taxon>Oikopleura</taxon>
    </lineage>
</organism>
<dbReference type="InterPro" id="IPR045257">
    <property type="entry name" value="E2/Pdx1"/>
</dbReference>
<dbReference type="GO" id="GO:0045254">
    <property type="term" value="C:pyruvate dehydrogenase complex"/>
    <property type="evidence" value="ECO:0007669"/>
    <property type="project" value="InterPro"/>
</dbReference>
<gene>
    <name evidence="2" type="ORF">GSOID_T00007912001</name>
</gene>
<sequence>MRLSEAKSAIQKVKPHKIGMHFPKRAAWTPTIPASGPKIPDEILRLAIVKSPSAAKAAAPKPQAPARVVPEGVPRMRDGRPKYEDVPVTNIRNVIAKRLTESKQTIPHKYTSVKVAIDNAISLRKTLKESGANVSMNDIVLKGVSIALKQVPELNAVWSNGEVQRLEDVDMCIAVATDSGLFAPKLSKVDKLGLTGVNQHVKDIAGRAKSGKLTPNELSGGGFSVSNLGMFGITEFTAVINPPQAGILAVGGIEKELTLDGYVNTMTLTLSSDGRSVDANDAFVFCEKLKAILENPRIMLML</sequence>
<dbReference type="GO" id="GO:0006086">
    <property type="term" value="P:pyruvate decarboxylation to acetyl-CoA"/>
    <property type="evidence" value="ECO:0007669"/>
    <property type="project" value="InterPro"/>
</dbReference>
<dbReference type="GO" id="GO:0005739">
    <property type="term" value="C:mitochondrion"/>
    <property type="evidence" value="ECO:0007669"/>
    <property type="project" value="TreeGrafter"/>
</dbReference>
<dbReference type="Pfam" id="PF00198">
    <property type="entry name" value="2-oxoacid_dh"/>
    <property type="match status" value="1"/>
</dbReference>
<dbReference type="EMBL" id="FN653037">
    <property type="protein sequence ID" value="CBY09359.1"/>
    <property type="molecule type" value="Genomic_DNA"/>
</dbReference>
<keyword evidence="3" id="KW-1185">Reference proteome</keyword>
<evidence type="ECO:0000313" key="3">
    <source>
        <dbReference type="Proteomes" id="UP000001307"/>
    </source>
</evidence>
<dbReference type="PANTHER" id="PTHR23151:SF90">
    <property type="entry name" value="DIHYDROLIPOYLLYSINE-RESIDUE ACETYLTRANSFERASE COMPONENT OF PYRUVATE DEHYDROGENASE COMPLEX, MITOCHONDRIAL-RELATED"/>
    <property type="match status" value="1"/>
</dbReference>
<dbReference type="Proteomes" id="UP000001307">
    <property type="component" value="Unassembled WGS sequence"/>
</dbReference>
<reference evidence="2" key="1">
    <citation type="journal article" date="2010" name="Science">
        <title>Plasticity of animal genome architecture unmasked by rapid evolution of a pelagic tunicate.</title>
        <authorList>
            <person name="Denoeud F."/>
            <person name="Henriet S."/>
            <person name="Mungpakdee S."/>
            <person name="Aury J.M."/>
            <person name="Da Silva C."/>
            <person name="Brinkmann H."/>
            <person name="Mikhaleva J."/>
            <person name="Olsen L.C."/>
            <person name="Jubin C."/>
            <person name="Canestro C."/>
            <person name="Bouquet J.M."/>
            <person name="Danks G."/>
            <person name="Poulain J."/>
            <person name="Campsteijn C."/>
            <person name="Adamski M."/>
            <person name="Cross I."/>
            <person name="Yadetie F."/>
            <person name="Muffato M."/>
            <person name="Louis A."/>
            <person name="Butcher S."/>
            <person name="Tsagkogeorga G."/>
            <person name="Konrad A."/>
            <person name="Singh S."/>
            <person name="Jensen M.F."/>
            <person name="Cong E.H."/>
            <person name="Eikeseth-Otteraa H."/>
            <person name="Noel B."/>
            <person name="Anthouard V."/>
            <person name="Porcel B.M."/>
            <person name="Kachouri-Lafond R."/>
            <person name="Nishino A."/>
            <person name="Ugolini M."/>
            <person name="Chourrout P."/>
            <person name="Nishida H."/>
            <person name="Aasland R."/>
            <person name="Huzurbazar S."/>
            <person name="Westhof E."/>
            <person name="Delsuc F."/>
            <person name="Lehrach H."/>
            <person name="Reinhardt R."/>
            <person name="Weissenbach J."/>
            <person name="Roy S.W."/>
            <person name="Artiguenave F."/>
            <person name="Postlethwait J.H."/>
            <person name="Manak J.R."/>
            <person name="Thompson E.M."/>
            <person name="Jaillon O."/>
            <person name="Du Pasquier L."/>
            <person name="Boudinot P."/>
            <person name="Liberles D.A."/>
            <person name="Volff J.N."/>
            <person name="Philippe H."/>
            <person name="Lenhard B."/>
            <person name="Roest Crollius H."/>
            <person name="Wincker P."/>
            <person name="Chourrout D."/>
        </authorList>
    </citation>
    <scope>NUCLEOTIDE SEQUENCE [LARGE SCALE GENOMIC DNA]</scope>
</reference>
<dbReference type="OrthoDB" id="537444at2759"/>
<protein>
    <recommendedName>
        <fullName evidence="1">2-oxoacid dehydrogenase acyltransferase catalytic domain-containing protein</fullName>
    </recommendedName>
</protein>
<dbReference type="PANTHER" id="PTHR23151">
    <property type="entry name" value="DIHYDROLIPOAMIDE ACETYL/SUCCINYL-TRANSFERASE-RELATED"/>
    <property type="match status" value="1"/>
</dbReference>
<name>E4XCN4_OIKDI</name>
<dbReference type="InterPro" id="IPR023213">
    <property type="entry name" value="CAT-like_dom_sf"/>
</dbReference>
<evidence type="ECO:0000259" key="1">
    <source>
        <dbReference type="Pfam" id="PF00198"/>
    </source>
</evidence>
<feature type="domain" description="2-oxoacid dehydrogenase acyltransferase catalytic" evidence="1">
    <location>
        <begin position="82"/>
        <end position="301"/>
    </location>
</feature>
<dbReference type="FunCoup" id="E4XCN4">
    <property type="interactions" value="369"/>
</dbReference>
<evidence type="ECO:0000313" key="2">
    <source>
        <dbReference type="EMBL" id="CBY09359.1"/>
    </source>
</evidence>
<dbReference type="AlphaFoldDB" id="E4XCN4"/>
<dbReference type="GO" id="GO:0016746">
    <property type="term" value="F:acyltransferase activity"/>
    <property type="evidence" value="ECO:0007669"/>
    <property type="project" value="InterPro"/>
</dbReference>
<accession>E4XCN4</accession>
<dbReference type="Gene3D" id="3.30.559.10">
    <property type="entry name" value="Chloramphenicol acetyltransferase-like domain"/>
    <property type="match status" value="1"/>
</dbReference>
<dbReference type="InterPro" id="IPR001078">
    <property type="entry name" value="2-oxoacid_DH_actylTfrase"/>
</dbReference>
<dbReference type="InParanoid" id="E4XCN4"/>